<dbReference type="RefSeq" id="WP_245710600.1">
    <property type="nucleotide sequence ID" value="NZ_FNMZ01000006.1"/>
</dbReference>
<gene>
    <name evidence="2" type="ORF">SAMN05444336_106121</name>
</gene>
<proteinExistence type="predicted"/>
<dbReference type="SUPFAM" id="SSF54427">
    <property type="entry name" value="NTF2-like"/>
    <property type="match status" value="1"/>
</dbReference>
<evidence type="ECO:0000259" key="1">
    <source>
        <dbReference type="Pfam" id="PF12680"/>
    </source>
</evidence>
<dbReference type="EMBL" id="FNMZ01000006">
    <property type="protein sequence ID" value="SDX53970.1"/>
    <property type="molecule type" value="Genomic_DNA"/>
</dbReference>
<dbReference type="AlphaFoldDB" id="A0A1H3CIY8"/>
<dbReference type="InterPro" id="IPR032710">
    <property type="entry name" value="NTF2-like_dom_sf"/>
</dbReference>
<evidence type="ECO:0000313" key="3">
    <source>
        <dbReference type="Proteomes" id="UP000199118"/>
    </source>
</evidence>
<dbReference type="Pfam" id="PF12680">
    <property type="entry name" value="SnoaL_2"/>
    <property type="match status" value="1"/>
</dbReference>
<accession>A0A1H3CIY8</accession>
<protein>
    <submittedName>
        <fullName evidence="2">SnoaL-like domain-containing protein</fullName>
    </submittedName>
</protein>
<dbReference type="Gene3D" id="3.10.450.50">
    <property type="match status" value="1"/>
</dbReference>
<evidence type="ECO:0000313" key="2">
    <source>
        <dbReference type="EMBL" id="SDX53970.1"/>
    </source>
</evidence>
<name>A0A1H3CIY8_9RHOB</name>
<feature type="domain" description="SnoaL-like" evidence="1">
    <location>
        <begin position="19"/>
        <end position="126"/>
    </location>
</feature>
<dbReference type="Proteomes" id="UP000199118">
    <property type="component" value="Unassembled WGS sequence"/>
</dbReference>
<sequence length="137" mass="14788">MTDPAAAPIAGPISGPVMAFFDALETGKGWEVCRQWCAPDATFSCQAKSLDEVKTLEGYAEWMKALCISIPDAHYDLKHHAVTEDGATVLAFAVFLGTARGKDGAPAPIAADYVYAMETEAGRIRHVTKIWNDRRGS</sequence>
<organism evidence="2 3">
    <name type="scientific">Albimonas donghaensis</name>
    <dbReference type="NCBI Taxonomy" id="356660"/>
    <lineage>
        <taxon>Bacteria</taxon>
        <taxon>Pseudomonadati</taxon>
        <taxon>Pseudomonadota</taxon>
        <taxon>Alphaproteobacteria</taxon>
        <taxon>Rhodobacterales</taxon>
        <taxon>Paracoccaceae</taxon>
        <taxon>Albimonas</taxon>
    </lineage>
</organism>
<reference evidence="2 3" key="1">
    <citation type="submission" date="2016-10" db="EMBL/GenBank/DDBJ databases">
        <authorList>
            <person name="de Groot N.N."/>
        </authorList>
    </citation>
    <scope>NUCLEOTIDE SEQUENCE [LARGE SCALE GENOMIC DNA]</scope>
    <source>
        <strain evidence="2 3">DSM 17890</strain>
    </source>
</reference>
<dbReference type="InterPro" id="IPR037401">
    <property type="entry name" value="SnoaL-like"/>
</dbReference>
<keyword evidence="3" id="KW-1185">Reference proteome</keyword>